<comment type="catalytic activity">
    <reaction evidence="1">
        <text>uridine(35) in tRNA(Tyr) = pseudouridine(35) in tRNA(Tyr)</text>
        <dbReference type="Rhea" id="RHEA:60556"/>
        <dbReference type="Rhea" id="RHEA-COMP:15607"/>
        <dbReference type="Rhea" id="RHEA-COMP:15608"/>
        <dbReference type="ChEBI" id="CHEBI:65314"/>
        <dbReference type="ChEBI" id="CHEBI:65315"/>
    </reaction>
</comment>
<dbReference type="GO" id="GO:0006396">
    <property type="term" value="P:RNA processing"/>
    <property type="evidence" value="ECO:0007669"/>
    <property type="project" value="UniProtKB-ARBA"/>
</dbReference>
<dbReference type="PROSITE" id="PS50889">
    <property type="entry name" value="S4"/>
    <property type="match status" value="1"/>
</dbReference>
<dbReference type="GO" id="GO:0003723">
    <property type="term" value="F:RNA binding"/>
    <property type="evidence" value="ECO:0007669"/>
    <property type="project" value="UniProtKB-KW"/>
</dbReference>
<evidence type="ECO:0000256" key="2">
    <source>
        <dbReference type="ARBA" id="ARBA00036535"/>
    </source>
</evidence>
<sequence>MTDTTADSSTDNTVRLAKRLSEMRPCSRREAELYIEGGFVSVDGVVVEEAGARVTMEQQIVVAPDATLFEILPVTILLHKPVGANGGIGKDGSPAVHLLNPASLTRSAPGQRFLKRHLVNLTLTTPLETHASGLLVFTQDFRVSRKLVDEAVKIEHEIIAEVTGDIMENGLALLNHGLPFNGKPLPPMKVSWQNENRLRFAPKNPKPGQIEHMCKLVGLTVVSMKRIRVGRIAMSSLPVGEWRYLQAHERF</sequence>
<organism evidence="12 13">
    <name type="scientific">Rugamonas aquatica</name>
    <dbReference type="NCBI Taxonomy" id="2743357"/>
    <lineage>
        <taxon>Bacteria</taxon>
        <taxon>Pseudomonadati</taxon>
        <taxon>Pseudomonadota</taxon>
        <taxon>Betaproteobacteria</taxon>
        <taxon>Burkholderiales</taxon>
        <taxon>Oxalobacteraceae</taxon>
        <taxon>Telluria group</taxon>
        <taxon>Rugamonas</taxon>
    </lineage>
</organism>
<dbReference type="GO" id="GO:0160138">
    <property type="term" value="F:23S rRNA pseudouridine(2604) synthase activity"/>
    <property type="evidence" value="ECO:0007669"/>
    <property type="project" value="UniProtKB-EC"/>
</dbReference>
<protein>
    <recommendedName>
        <fullName evidence="4">Dual-specificity RNA pseudouridine synthase RluF</fullName>
        <ecNumber evidence="3">5.4.99.21</ecNumber>
    </recommendedName>
    <alternativeName>
        <fullName evidence="6">23S rRNA pseudouridine(2604) synthase</fullName>
    </alternativeName>
    <alternativeName>
        <fullName evidence="8">Ribosomal large subunit pseudouridine synthase F</fullName>
    </alternativeName>
    <alternativeName>
        <fullName evidence="7">rRNA pseudouridylate synthase F</fullName>
    </alternativeName>
    <alternativeName>
        <fullName evidence="9">rRNA-uridine isomerase F</fullName>
    </alternativeName>
    <alternativeName>
        <fullName evidence="5">tRNA(Tyr) pseudouridine(35) synthase</fullName>
    </alternativeName>
</protein>
<accession>A0A6A7N363</accession>
<dbReference type="Gene3D" id="3.10.290.10">
    <property type="entry name" value="RNA-binding S4 domain"/>
    <property type="match status" value="1"/>
</dbReference>
<evidence type="ECO:0000256" key="6">
    <source>
        <dbReference type="ARBA" id="ARBA00041697"/>
    </source>
</evidence>
<dbReference type="EMBL" id="WHUG01000005">
    <property type="protein sequence ID" value="MQA39455.1"/>
    <property type="molecule type" value="Genomic_DNA"/>
</dbReference>
<evidence type="ECO:0000256" key="8">
    <source>
        <dbReference type="ARBA" id="ARBA00042890"/>
    </source>
</evidence>
<dbReference type="CDD" id="cd00165">
    <property type="entry name" value="S4"/>
    <property type="match status" value="1"/>
</dbReference>
<evidence type="ECO:0000256" key="5">
    <source>
        <dbReference type="ARBA" id="ARBA00041420"/>
    </source>
</evidence>
<evidence type="ECO:0000256" key="10">
    <source>
        <dbReference type="PROSITE-ProRule" id="PRU00182"/>
    </source>
</evidence>
<comment type="catalytic activity">
    <reaction evidence="2">
        <text>uridine(2604) in 23S rRNA = pseudouridine(2604) in 23S rRNA</text>
        <dbReference type="Rhea" id="RHEA:38875"/>
        <dbReference type="Rhea" id="RHEA-COMP:10093"/>
        <dbReference type="Rhea" id="RHEA-COMP:10094"/>
        <dbReference type="ChEBI" id="CHEBI:65314"/>
        <dbReference type="ChEBI" id="CHEBI:65315"/>
        <dbReference type="EC" id="5.4.99.21"/>
    </reaction>
</comment>
<feature type="domain" description="RNA-binding S4" evidence="11">
    <location>
        <begin position="14"/>
        <end position="76"/>
    </location>
</feature>
<dbReference type="AlphaFoldDB" id="A0A6A7N363"/>
<dbReference type="InterPro" id="IPR020103">
    <property type="entry name" value="PsdUridine_synth_cat_dom_sf"/>
</dbReference>
<comment type="caution">
    <text evidence="12">The sequence shown here is derived from an EMBL/GenBank/DDBJ whole genome shotgun (WGS) entry which is preliminary data.</text>
</comment>
<dbReference type="CDD" id="cd02555">
    <property type="entry name" value="PSSA_1"/>
    <property type="match status" value="1"/>
</dbReference>
<dbReference type="RefSeq" id="WP_152838763.1">
    <property type="nucleotide sequence ID" value="NZ_WHUG01000005.1"/>
</dbReference>
<evidence type="ECO:0000256" key="3">
    <source>
        <dbReference type="ARBA" id="ARBA00038922"/>
    </source>
</evidence>
<evidence type="ECO:0000313" key="12">
    <source>
        <dbReference type="EMBL" id="MQA39455.1"/>
    </source>
</evidence>
<gene>
    <name evidence="12" type="ORF">GEV02_14970</name>
</gene>
<dbReference type="Proteomes" id="UP000440498">
    <property type="component" value="Unassembled WGS sequence"/>
</dbReference>
<dbReference type="SMART" id="SM00363">
    <property type="entry name" value="S4"/>
    <property type="match status" value="1"/>
</dbReference>
<dbReference type="Pfam" id="PF01479">
    <property type="entry name" value="S4"/>
    <property type="match status" value="1"/>
</dbReference>
<dbReference type="GO" id="GO:0001522">
    <property type="term" value="P:pseudouridine synthesis"/>
    <property type="evidence" value="ECO:0007669"/>
    <property type="project" value="InterPro"/>
</dbReference>
<dbReference type="SUPFAM" id="SSF55174">
    <property type="entry name" value="Alpha-L RNA-binding motif"/>
    <property type="match status" value="1"/>
</dbReference>
<dbReference type="PANTHER" id="PTHR47683">
    <property type="entry name" value="PSEUDOURIDINE SYNTHASE FAMILY PROTEIN-RELATED"/>
    <property type="match status" value="1"/>
</dbReference>
<dbReference type="InterPro" id="IPR002942">
    <property type="entry name" value="S4_RNA-bd"/>
</dbReference>
<evidence type="ECO:0000256" key="4">
    <source>
        <dbReference type="ARBA" id="ARBA00039989"/>
    </source>
</evidence>
<dbReference type="InterPro" id="IPR050343">
    <property type="entry name" value="RsuA_PseudoU_synthase"/>
</dbReference>
<keyword evidence="13" id="KW-1185">Reference proteome</keyword>
<dbReference type="InterPro" id="IPR036986">
    <property type="entry name" value="S4_RNA-bd_sf"/>
</dbReference>
<evidence type="ECO:0000313" key="13">
    <source>
        <dbReference type="Proteomes" id="UP000440498"/>
    </source>
</evidence>
<proteinExistence type="predicted"/>
<dbReference type="PANTHER" id="PTHR47683:SF2">
    <property type="entry name" value="RNA-BINDING S4 DOMAIN-CONTAINING PROTEIN"/>
    <property type="match status" value="1"/>
</dbReference>
<name>A0A6A7N363_9BURK</name>
<dbReference type="EC" id="5.4.99.21" evidence="3"/>
<evidence type="ECO:0000256" key="1">
    <source>
        <dbReference type="ARBA" id="ARBA00036390"/>
    </source>
</evidence>
<reference evidence="12 13" key="1">
    <citation type="submission" date="2019-10" db="EMBL/GenBank/DDBJ databases">
        <title>Two novel species isolated from a subtropical stream in China.</title>
        <authorList>
            <person name="Lu H."/>
        </authorList>
    </citation>
    <scope>NUCLEOTIDE SEQUENCE [LARGE SCALE GENOMIC DNA]</scope>
    <source>
        <strain evidence="12 13">FT29W</strain>
    </source>
</reference>
<evidence type="ECO:0000256" key="9">
    <source>
        <dbReference type="ARBA" id="ARBA00043147"/>
    </source>
</evidence>
<keyword evidence="10" id="KW-0694">RNA-binding</keyword>
<evidence type="ECO:0000259" key="11">
    <source>
        <dbReference type="SMART" id="SM00363"/>
    </source>
</evidence>
<dbReference type="Gene3D" id="3.30.2350.10">
    <property type="entry name" value="Pseudouridine synthase"/>
    <property type="match status" value="1"/>
</dbReference>
<evidence type="ECO:0000256" key="7">
    <source>
        <dbReference type="ARBA" id="ARBA00042843"/>
    </source>
</evidence>
<dbReference type="SUPFAM" id="SSF55120">
    <property type="entry name" value="Pseudouridine synthase"/>
    <property type="match status" value="1"/>
</dbReference>